<dbReference type="InterPro" id="IPR005835">
    <property type="entry name" value="NTP_transferase_dom"/>
</dbReference>
<gene>
    <name evidence="10" type="ORF">A2970_02545</name>
</gene>
<dbReference type="AlphaFoldDB" id="A0A1F7JCT1"/>
<dbReference type="InterPro" id="IPR029044">
    <property type="entry name" value="Nucleotide-diphossugar_trans"/>
</dbReference>
<dbReference type="GO" id="GO:0046872">
    <property type="term" value="F:metal ion binding"/>
    <property type="evidence" value="ECO:0007669"/>
    <property type="project" value="UniProtKB-KW"/>
</dbReference>
<comment type="caution">
    <text evidence="10">The sequence shown here is derived from an EMBL/GenBank/DDBJ whole genome shotgun (WGS) entry which is preliminary data.</text>
</comment>
<comment type="similarity">
    <text evidence="2">Belongs to the glucose-1-phosphate thymidylyltransferase family.</text>
</comment>
<dbReference type="EMBL" id="MGAT01000001">
    <property type="protein sequence ID" value="OGK53412.1"/>
    <property type="molecule type" value="Genomic_DNA"/>
</dbReference>
<keyword evidence="4" id="KW-0808">Transferase</keyword>
<evidence type="ECO:0000256" key="6">
    <source>
        <dbReference type="ARBA" id="ARBA00022723"/>
    </source>
</evidence>
<organism evidence="10 11">
    <name type="scientific">Candidatus Roizmanbacteria bacterium RIFCSPLOWO2_01_FULL_44_13</name>
    <dbReference type="NCBI Taxonomy" id="1802069"/>
    <lineage>
        <taxon>Bacteria</taxon>
        <taxon>Candidatus Roizmaniibacteriota</taxon>
    </lineage>
</organism>
<accession>A0A1F7JCT1</accession>
<name>A0A1F7JCT1_9BACT</name>
<dbReference type="PANTHER" id="PTHR43532:SF1">
    <property type="entry name" value="GLUCOSE-1-PHOSPHATE THYMIDYLYLTRANSFERASE 1"/>
    <property type="match status" value="1"/>
</dbReference>
<dbReference type="GO" id="GO:0008879">
    <property type="term" value="F:glucose-1-phosphate thymidylyltransferase activity"/>
    <property type="evidence" value="ECO:0007669"/>
    <property type="project" value="UniProtKB-EC"/>
</dbReference>
<dbReference type="SUPFAM" id="SSF53448">
    <property type="entry name" value="Nucleotide-diphospho-sugar transferases"/>
    <property type="match status" value="1"/>
</dbReference>
<dbReference type="Proteomes" id="UP000178857">
    <property type="component" value="Unassembled WGS sequence"/>
</dbReference>
<protein>
    <recommendedName>
        <fullName evidence="3">glucose-1-phosphate thymidylyltransferase</fullName>
        <ecNumber evidence="3">2.7.7.24</ecNumber>
    </recommendedName>
</protein>
<feature type="domain" description="Nucleotidyl transferase" evidence="9">
    <location>
        <begin position="2"/>
        <end position="238"/>
    </location>
</feature>
<proteinExistence type="inferred from homology"/>
<dbReference type="Gene3D" id="3.90.550.10">
    <property type="entry name" value="Spore Coat Polysaccharide Biosynthesis Protein SpsA, Chain A"/>
    <property type="match status" value="1"/>
</dbReference>
<dbReference type="InterPro" id="IPR005907">
    <property type="entry name" value="G1P_thy_trans_s"/>
</dbReference>
<evidence type="ECO:0000256" key="3">
    <source>
        <dbReference type="ARBA" id="ARBA00012461"/>
    </source>
</evidence>
<dbReference type="Pfam" id="PF00483">
    <property type="entry name" value="NTP_transferase"/>
    <property type="match status" value="1"/>
</dbReference>
<evidence type="ECO:0000259" key="9">
    <source>
        <dbReference type="Pfam" id="PF00483"/>
    </source>
</evidence>
<keyword evidence="7" id="KW-0460">Magnesium</keyword>
<dbReference type="PANTHER" id="PTHR43532">
    <property type="entry name" value="GLUCOSE-1-PHOSPHATE THYMIDYLYLTRANSFERASE"/>
    <property type="match status" value="1"/>
</dbReference>
<evidence type="ECO:0000256" key="7">
    <source>
        <dbReference type="ARBA" id="ARBA00022842"/>
    </source>
</evidence>
<comment type="catalytic activity">
    <reaction evidence="8">
        <text>dTTP + alpha-D-glucose 1-phosphate + H(+) = dTDP-alpha-D-glucose + diphosphate</text>
        <dbReference type="Rhea" id="RHEA:15225"/>
        <dbReference type="ChEBI" id="CHEBI:15378"/>
        <dbReference type="ChEBI" id="CHEBI:33019"/>
        <dbReference type="ChEBI" id="CHEBI:37568"/>
        <dbReference type="ChEBI" id="CHEBI:57477"/>
        <dbReference type="ChEBI" id="CHEBI:58601"/>
        <dbReference type="EC" id="2.7.7.24"/>
    </reaction>
</comment>
<keyword evidence="6" id="KW-0479">Metal-binding</keyword>
<reference evidence="10 11" key="1">
    <citation type="journal article" date="2016" name="Nat. Commun.">
        <title>Thousands of microbial genomes shed light on interconnected biogeochemical processes in an aquifer system.</title>
        <authorList>
            <person name="Anantharaman K."/>
            <person name="Brown C.T."/>
            <person name="Hug L.A."/>
            <person name="Sharon I."/>
            <person name="Castelle C.J."/>
            <person name="Probst A.J."/>
            <person name="Thomas B.C."/>
            <person name="Singh A."/>
            <person name="Wilkins M.J."/>
            <person name="Karaoz U."/>
            <person name="Brodie E.L."/>
            <person name="Williams K.H."/>
            <person name="Hubbard S.S."/>
            <person name="Banfield J.F."/>
        </authorList>
    </citation>
    <scope>NUCLEOTIDE SEQUENCE [LARGE SCALE GENOMIC DNA]</scope>
</reference>
<evidence type="ECO:0000256" key="2">
    <source>
        <dbReference type="ARBA" id="ARBA00010480"/>
    </source>
</evidence>
<dbReference type="EC" id="2.7.7.24" evidence="3"/>
<evidence type="ECO:0000313" key="11">
    <source>
        <dbReference type="Proteomes" id="UP000178857"/>
    </source>
</evidence>
<sequence length="246" mass="27208">MKGVILAGGLATRLRPLTWVTNKHLLPVYNKPMIYYPIESLVKAGIKEVLISCSPDHAGQFTNLLKGGAEFGVKFYYSVQENPKAGIANAIGGAKEFAGDEKIAVILGDNIFNYNLKPTVEKFKKREKGAVVFGIRMPGMESKHYGVIEIDSAGKVISIEEKPEKPKSNIAQTGVYFYDNRVFDFVAKLKPSDRGELEVTDLNNVYLKEGTLECDLLDWWIDAGTSHDELLKANNLVAEKIQAGKL</sequence>
<evidence type="ECO:0000256" key="4">
    <source>
        <dbReference type="ARBA" id="ARBA00022679"/>
    </source>
</evidence>
<keyword evidence="5" id="KW-0548">Nucleotidyltransferase</keyword>
<evidence type="ECO:0000256" key="5">
    <source>
        <dbReference type="ARBA" id="ARBA00022695"/>
    </source>
</evidence>
<comment type="cofactor">
    <cofactor evidence="1">
        <name>Mg(2+)</name>
        <dbReference type="ChEBI" id="CHEBI:18420"/>
    </cofactor>
</comment>
<evidence type="ECO:0000256" key="8">
    <source>
        <dbReference type="ARBA" id="ARBA00049336"/>
    </source>
</evidence>
<evidence type="ECO:0000313" key="10">
    <source>
        <dbReference type="EMBL" id="OGK53412.1"/>
    </source>
</evidence>
<dbReference type="STRING" id="1802069.A2970_02545"/>
<evidence type="ECO:0000256" key="1">
    <source>
        <dbReference type="ARBA" id="ARBA00001946"/>
    </source>
</evidence>